<dbReference type="AlphaFoldDB" id="A0A9P4L9R5"/>
<feature type="region of interest" description="Disordered" evidence="1">
    <location>
        <begin position="75"/>
        <end position="106"/>
    </location>
</feature>
<accession>A0A9P4L9R5</accession>
<feature type="compositionally biased region" description="Basic residues" evidence="1">
    <location>
        <begin position="289"/>
        <end position="301"/>
    </location>
</feature>
<evidence type="ECO:0000313" key="2">
    <source>
        <dbReference type="EMBL" id="KAF1846484.1"/>
    </source>
</evidence>
<organism evidence="2 3">
    <name type="scientific">Cucurbitaria berberidis CBS 394.84</name>
    <dbReference type="NCBI Taxonomy" id="1168544"/>
    <lineage>
        <taxon>Eukaryota</taxon>
        <taxon>Fungi</taxon>
        <taxon>Dikarya</taxon>
        <taxon>Ascomycota</taxon>
        <taxon>Pezizomycotina</taxon>
        <taxon>Dothideomycetes</taxon>
        <taxon>Pleosporomycetidae</taxon>
        <taxon>Pleosporales</taxon>
        <taxon>Pleosporineae</taxon>
        <taxon>Cucurbitariaceae</taxon>
        <taxon>Cucurbitaria</taxon>
    </lineage>
</organism>
<reference evidence="2" key="1">
    <citation type="submission" date="2020-01" db="EMBL/GenBank/DDBJ databases">
        <authorList>
            <consortium name="DOE Joint Genome Institute"/>
            <person name="Haridas S."/>
            <person name="Albert R."/>
            <person name="Binder M."/>
            <person name="Bloem J."/>
            <person name="Labutti K."/>
            <person name="Salamov A."/>
            <person name="Andreopoulos B."/>
            <person name="Baker S.E."/>
            <person name="Barry K."/>
            <person name="Bills G."/>
            <person name="Bluhm B.H."/>
            <person name="Cannon C."/>
            <person name="Castanera R."/>
            <person name="Culley D.E."/>
            <person name="Daum C."/>
            <person name="Ezra D."/>
            <person name="Gonzalez J.B."/>
            <person name="Henrissat B."/>
            <person name="Kuo A."/>
            <person name="Liang C."/>
            <person name="Lipzen A."/>
            <person name="Lutzoni F."/>
            <person name="Magnuson J."/>
            <person name="Mondo S."/>
            <person name="Nolan M."/>
            <person name="Ohm R."/>
            <person name="Pangilinan J."/>
            <person name="Park H.-J."/>
            <person name="Ramirez L."/>
            <person name="Alfaro M."/>
            <person name="Sun H."/>
            <person name="Tritt A."/>
            <person name="Yoshinaga Y."/>
            <person name="Zwiers L.-H."/>
            <person name="Turgeon B.G."/>
            <person name="Goodwin S.B."/>
            <person name="Spatafora J.W."/>
            <person name="Crous P.W."/>
            <person name="Grigoriev I.V."/>
        </authorList>
    </citation>
    <scope>NUCLEOTIDE SEQUENCE</scope>
    <source>
        <strain evidence="2">CBS 394.84</strain>
    </source>
</reference>
<dbReference type="EMBL" id="ML976616">
    <property type="protein sequence ID" value="KAF1846484.1"/>
    <property type="molecule type" value="Genomic_DNA"/>
</dbReference>
<sequence length="629" mass="72138">MDPSRDSGNAPVSRDWRIPNLDDAPLNIMTAADTATNASMVPLSQYSHGRSITVPSPPYEQGYSQNNDYFQSLAPSASPIGRHPHNAESLNDEVNRPLTPPRQEDDDFSTLRQWYAEEGLGNSSSGFEQTEPQAFSWYTQQQQQQQQPDYAAWKNLNHPEVPYNAPYAQNSPEDVHCKQPLYDFYGKPSQLLSISNPHPPLPRYSRYSLVAPRTFVQPQPIQQWPSYSLLPQASLSELSQSDTSLIPPIPKHTAKLDEKTRRKQEKLHRKGEARQQEISARRQSATQRGQRKMAGSKRKRSSIFNMLVPPAPAPPRQQPEDKFPVPELQHDPLAESMAWGAPPQGYAPNIEGSYYHQPGPVSPLLSRYPPSLSISEPQIQPDRDDIEQLITDKYEEYKWSVKLYEINPEKGYDFAQSFLEDLFSMKDLCDISSQYSWHAHTSQGFIKDGDRLSFVVLHNAANPFTWNMSPDSTTTIGVYGRYWHLHNEIHWKTFAPDIRDILNDVMNQGFFKLKNKWHVDMEKASDKRFHRAYWLAARMMPLKGILNHDPVRETPHDAVEDDEDFKVTEKDLQNSWDDEEISEEESTKTWEKILQRNEEAGVSEYKNEHVVTGSSERDIHDILGIGVFL</sequence>
<feature type="region of interest" description="Disordered" evidence="1">
    <location>
        <begin position="241"/>
        <end position="321"/>
    </location>
</feature>
<comment type="caution">
    <text evidence="2">The sequence shown here is derived from an EMBL/GenBank/DDBJ whole genome shotgun (WGS) entry which is preliminary data.</text>
</comment>
<keyword evidence="3" id="KW-1185">Reference proteome</keyword>
<feature type="compositionally biased region" description="Polar residues" evidence="1">
    <location>
        <begin position="276"/>
        <end position="288"/>
    </location>
</feature>
<evidence type="ECO:0000313" key="3">
    <source>
        <dbReference type="Proteomes" id="UP000800039"/>
    </source>
</evidence>
<dbReference type="OrthoDB" id="3785839at2759"/>
<protein>
    <submittedName>
        <fullName evidence="2">Uncharacterized protein</fullName>
    </submittedName>
</protein>
<gene>
    <name evidence="2" type="ORF">K460DRAFT_395870</name>
</gene>
<proteinExistence type="predicted"/>
<dbReference type="GeneID" id="63853318"/>
<dbReference type="Proteomes" id="UP000800039">
    <property type="component" value="Unassembled WGS sequence"/>
</dbReference>
<name>A0A9P4L9R5_9PLEO</name>
<dbReference type="RefSeq" id="XP_040789047.1">
    <property type="nucleotide sequence ID" value="XM_040936067.1"/>
</dbReference>
<evidence type="ECO:0000256" key="1">
    <source>
        <dbReference type="SAM" id="MobiDB-lite"/>
    </source>
</evidence>